<dbReference type="Proteomes" id="UP000070475">
    <property type="component" value="Unassembled WGS sequence"/>
</dbReference>
<keyword evidence="3" id="KW-1185">Reference proteome</keyword>
<name>A0A132U5S2_9BACL</name>
<protein>
    <recommendedName>
        <fullName evidence="1">YdhG-like domain-containing protein</fullName>
    </recommendedName>
</protein>
<comment type="caution">
    <text evidence="2">The sequence shown here is derived from an EMBL/GenBank/DDBJ whole genome shotgun (WGS) entry which is preliminary data.</text>
</comment>
<gene>
    <name evidence="2" type="ORF">AMQ84_07945</name>
</gene>
<dbReference type="EMBL" id="LIRB01000115">
    <property type="protein sequence ID" value="KWX78959.1"/>
    <property type="molecule type" value="Genomic_DNA"/>
</dbReference>
<dbReference type="Gene3D" id="3.90.1150.200">
    <property type="match status" value="1"/>
</dbReference>
<dbReference type="Pfam" id="PF08818">
    <property type="entry name" value="DUF1801"/>
    <property type="match status" value="1"/>
</dbReference>
<evidence type="ECO:0000313" key="3">
    <source>
        <dbReference type="Proteomes" id="UP000070475"/>
    </source>
</evidence>
<organism evidence="2 3">
    <name type="scientific">Paenibacillus riograndensis</name>
    <dbReference type="NCBI Taxonomy" id="483937"/>
    <lineage>
        <taxon>Bacteria</taxon>
        <taxon>Bacillati</taxon>
        <taxon>Bacillota</taxon>
        <taxon>Bacilli</taxon>
        <taxon>Bacillales</taxon>
        <taxon>Paenibacillaceae</taxon>
        <taxon>Paenibacillus</taxon>
        <taxon>Paenibacillus sonchi group</taxon>
    </lineage>
</organism>
<evidence type="ECO:0000259" key="1">
    <source>
        <dbReference type="Pfam" id="PF08818"/>
    </source>
</evidence>
<dbReference type="SUPFAM" id="SSF159888">
    <property type="entry name" value="YdhG-like"/>
    <property type="match status" value="1"/>
</dbReference>
<proteinExistence type="predicted"/>
<dbReference type="PATRIC" id="fig|483937.3.peg.3804"/>
<sequence>MEPVKITYESIDDYITQTPPEIREKLEAVRKVIHEAAPEAEEKISYQMPTFFLHGNLVHFAAFKKHIGLYPAPSGIEAFQEELAQYKGAKGSVQFPLDKPLPLDLISRIVKFRAAENREKAAAKAKK</sequence>
<accession>A0A132U5S2</accession>
<dbReference type="OrthoDB" id="115213at2"/>
<dbReference type="InterPro" id="IPR014922">
    <property type="entry name" value="YdhG-like"/>
</dbReference>
<evidence type="ECO:0000313" key="2">
    <source>
        <dbReference type="EMBL" id="KWX78959.1"/>
    </source>
</evidence>
<dbReference type="AlphaFoldDB" id="A0A132U5S2"/>
<reference evidence="2 3" key="1">
    <citation type="submission" date="2015-08" db="EMBL/GenBank/DDBJ databases">
        <title>Genomes of Paenibacillus riograndensis.</title>
        <authorList>
            <person name="Sant'Anna F.H."/>
            <person name="Souza R."/>
            <person name="Ambrosini A."/>
            <person name="Bach E."/>
            <person name="Fernandes G."/>
            <person name="Balsanelli E."/>
            <person name="Baura V.A."/>
            <person name="Pedrosa F.O."/>
            <person name="Souza E.M."/>
            <person name="Passaglia L."/>
        </authorList>
    </citation>
    <scope>NUCLEOTIDE SEQUENCE [LARGE SCALE GENOMIC DNA]</scope>
    <source>
        <strain evidence="2 3">CAS34</strain>
    </source>
</reference>
<feature type="domain" description="YdhG-like" evidence="1">
    <location>
        <begin position="23"/>
        <end position="113"/>
    </location>
</feature>
<dbReference type="RefSeq" id="WP_060859998.1">
    <property type="nucleotide sequence ID" value="NZ_LIRB01000115.1"/>
</dbReference>